<sequence>MGANANLSGAREGSNGVTPSVQAGGEGGGAAAVDAGGSASNGGASTSATSQALKHDPGIATEWTAEEQATLEEMSNKYASDPIVIRYSKIAKHLQAKTVRDVALRCRWMTKKESGKRRKDECVARKSKDKKERATDSSSRPSSHLSARPNVPPYSMPMLPMDNDDDISFKEIGGPTGQLLEHTAQIFNQISGNFTNFQINDNIGLFCQARDNILKVVNELNDMPGAMNQMPPLPVKLNEELANTILPGTIIPRTPMPPQT</sequence>
<dbReference type="InterPro" id="IPR009057">
    <property type="entry name" value="Homeodomain-like_sf"/>
</dbReference>
<dbReference type="InterPro" id="IPR001005">
    <property type="entry name" value="SANT/Myb"/>
</dbReference>
<reference evidence="2 3" key="1">
    <citation type="journal article" date="2017" name="Nature">
        <title>The Apostasia genome and the evolution of orchids.</title>
        <authorList>
            <person name="Zhang G.Q."/>
            <person name="Liu K.W."/>
            <person name="Li Z."/>
            <person name="Lohaus R."/>
            <person name="Hsiao Y.Y."/>
            <person name="Niu S.C."/>
            <person name="Wang J.Y."/>
            <person name="Lin Y.C."/>
            <person name="Xu Q."/>
            <person name="Chen L.J."/>
            <person name="Yoshida K."/>
            <person name="Fujiwara S."/>
            <person name="Wang Z.W."/>
            <person name="Zhang Y.Q."/>
            <person name="Mitsuda N."/>
            <person name="Wang M."/>
            <person name="Liu G.H."/>
            <person name="Pecoraro L."/>
            <person name="Huang H.X."/>
            <person name="Xiao X.J."/>
            <person name="Lin M."/>
            <person name="Wu X.Y."/>
            <person name="Wu W.L."/>
            <person name="Chen Y.Y."/>
            <person name="Chang S.B."/>
            <person name="Sakamoto S."/>
            <person name="Ohme-Takagi M."/>
            <person name="Yagi M."/>
            <person name="Zeng S.J."/>
            <person name="Shen C.Y."/>
            <person name="Yeh C.M."/>
            <person name="Luo Y.B."/>
            <person name="Tsai W.C."/>
            <person name="Van de Peer Y."/>
            <person name="Liu Z.J."/>
        </authorList>
    </citation>
    <scope>NUCLEOTIDE SEQUENCE [LARGE SCALE GENOMIC DNA]</scope>
    <source>
        <strain evidence="3">cv. Shenzhen</strain>
        <tissue evidence="2">Stem</tissue>
    </source>
</reference>
<evidence type="ECO:0000256" key="1">
    <source>
        <dbReference type="SAM" id="MobiDB-lite"/>
    </source>
</evidence>
<evidence type="ECO:0008006" key="4">
    <source>
        <dbReference type="Google" id="ProtNLM"/>
    </source>
</evidence>
<name>A0A2I0BFZ9_9ASPA</name>
<feature type="compositionally biased region" description="Basic and acidic residues" evidence="1">
    <location>
        <begin position="115"/>
        <end position="135"/>
    </location>
</feature>
<dbReference type="InterPro" id="IPR022228">
    <property type="entry name" value="DUF3755"/>
</dbReference>
<dbReference type="Gene3D" id="1.10.10.60">
    <property type="entry name" value="Homeodomain-like"/>
    <property type="match status" value="1"/>
</dbReference>
<protein>
    <recommendedName>
        <fullName evidence="4">Myb-like domain-containing protein</fullName>
    </recommendedName>
</protein>
<dbReference type="EMBL" id="KZ451885">
    <property type="protein sequence ID" value="PKA66711.1"/>
    <property type="molecule type" value="Genomic_DNA"/>
</dbReference>
<dbReference type="PANTHER" id="PTHR14000:SF1">
    <property type="entry name" value="HISTONE H2A DEUBIQUITINASE (DUF3755)"/>
    <property type="match status" value="1"/>
</dbReference>
<dbReference type="AlphaFoldDB" id="A0A2I0BFZ9"/>
<dbReference type="SUPFAM" id="SSF46689">
    <property type="entry name" value="Homeodomain-like"/>
    <property type="match status" value="1"/>
</dbReference>
<dbReference type="Proteomes" id="UP000236161">
    <property type="component" value="Unassembled WGS sequence"/>
</dbReference>
<proteinExistence type="predicted"/>
<feature type="region of interest" description="Disordered" evidence="1">
    <location>
        <begin position="115"/>
        <end position="159"/>
    </location>
</feature>
<feature type="region of interest" description="Disordered" evidence="1">
    <location>
        <begin position="1"/>
        <end position="55"/>
    </location>
</feature>
<dbReference type="Pfam" id="PF12579">
    <property type="entry name" value="DUF3755"/>
    <property type="match status" value="1"/>
</dbReference>
<keyword evidence="3" id="KW-1185">Reference proteome</keyword>
<dbReference type="OrthoDB" id="19768at2759"/>
<gene>
    <name evidence="2" type="ORF">AXF42_Ash003366</name>
</gene>
<accession>A0A2I0BFZ9</accession>
<evidence type="ECO:0000313" key="2">
    <source>
        <dbReference type="EMBL" id="PKA66711.1"/>
    </source>
</evidence>
<evidence type="ECO:0000313" key="3">
    <source>
        <dbReference type="Proteomes" id="UP000236161"/>
    </source>
</evidence>
<feature type="compositionally biased region" description="Low complexity" evidence="1">
    <location>
        <begin position="31"/>
        <end position="52"/>
    </location>
</feature>
<organism evidence="2 3">
    <name type="scientific">Apostasia shenzhenica</name>
    <dbReference type="NCBI Taxonomy" id="1088818"/>
    <lineage>
        <taxon>Eukaryota</taxon>
        <taxon>Viridiplantae</taxon>
        <taxon>Streptophyta</taxon>
        <taxon>Embryophyta</taxon>
        <taxon>Tracheophyta</taxon>
        <taxon>Spermatophyta</taxon>
        <taxon>Magnoliopsida</taxon>
        <taxon>Liliopsida</taxon>
        <taxon>Asparagales</taxon>
        <taxon>Orchidaceae</taxon>
        <taxon>Apostasioideae</taxon>
        <taxon>Apostasia</taxon>
    </lineage>
</organism>
<dbReference type="CDD" id="cd00167">
    <property type="entry name" value="SANT"/>
    <property type="match status" value="1"/>
</dbReference>
<feature type="compositionally biased region" description="Low complexity" evidence="1">
    <location>
        <begin position="137"/>
        <end position="146"/>
    </location>
</feature>
<dbReference type="PANTHER" id="PTHR14000">
    <property type="entry name" value="FINGER CCCH DOMAIN PROTEIN, PUTATIVE (DUF3755)-RELATED"/>
    <property type="match status" value="1"/>
</dbReference>